<evidence type="ECO:0000256" key="1">
    <source>
        <dbReference type="SAM" id="Phobius"/>
    </source>
</evidence>
<feature type="transmembrane region" description="Helical" evidence="1">
    <location>
        <begin position="40"/>
        <end position="61"/>
    </location>
</feature>
<feature type="transmembrane region" description="Helical" evidence="1">
    <location>
        <begin position="73"/>
        <end position="95"/>
    </location>
</feature>
<dbReference type="AlphaFoldDB" id="A0A0K0D8T8"/>
<keyword evidence="2" id="KW-1185">Reference proteome</keyword>
<dbReference type="STRING" id="6313.A0A0K0D8T8"/>
<reference evidence="3" key="2">
    <citation type="submission" date="2017-02" db="UniProtKB">
        <authorList>
            <consortium name="WormBaseParasite"/>
        </authorList>
    </citation>
    <scope>IDENTIFICATION</scope>
</reference>
<evidence type="ECO:0000313" key="2">
    <source>
        <dbReference type="Proteomes" id="UP000035642"/>
    </source>
</evidence>
<evidence type="ECO:0000313" key="3">
    <source>
        <dbReference type="WBParaSite" id="ACAC_0000648301-mRNA-1"/>
    </source>
</evidence>
<protein>
    <submittedName>
        <fullName evidence="3">MFS domain-containing protein</fullName>
    </submittedName>
</protein>
<keyword evidence="1" id="KW-0472">Membrane</keyword>
<name>A0A0K0D8T8_ANGCA</name>
<organism evidence="2 3">
    <name type="scientific">Angiostrongylus cantonensis</name>
    <name type="common">Rat lungworm</name>
    <dbReference type="NCBI Taxonomy" id="6313"/>
    <lineage>
        <taxon>Eukaryota</taxon>
        <taxon>Metazoa</taxon>
        <taxon>Ecdysozoa</taxon>
        <taxon>Nematoda</taxon>
        <taxon>Chromadorea</taxon>
        <taxon>Rhabditida</taxon>
        <taxon>Rhabditina</taxon>
        <taxon>Rhabditomorpha</taxon>
        <taxon>Strongyloidea</taxon>
        <taxon>Metastrongylidae</taxon>
        <taxon>Angiostrongylus</taxon>
    </lineage>
</organism>
<dbReference type="PANTHER" id="PTHR31176:SF1">
    <property type="entry name" value="MFS DOMAIN-CONTAINING PROTEIN-RELATED"/>
    <property type="match status" value="1"/>
</dbReference>
<dbReference type="Proteomes" id="UP000035642">
    <property type="component" value="Unassembled WGS sequence"/>
</dbReference>
<keyword evidence="1" id="KW-1133">Transmembrane helix</keyword>
<keyword evidence="1" id="KW-0812">Transmembrane</keyword>
<accession>A0A0K0D8T8</accession>
<sequence>MSYAVAPSANGNRVALLGGTIGAAVIFNLAVALITGNLSFTYFLLTLTYGGIAAAVMQLIFKNLNEKERGHVYQSALSCGFIIAKGTFFLLFGSYKQEVSN</sequence>
<feature type="transmembrane region" description="Helical" evidence="1">
    <location>
        <begin position="12"/>
        <end position="34"/>
    </location>
</feature>
<proteinExistence type="predicted"/>
<dbReference type="PANTHER" id="PTHR31176">
    <property type="entry name" value="MFS DOMAIN-CONTAINING PROTEIN-RELATED"/>
    <property type="match status" value="1"/>
</dbReference>
<reference evidence="2" key="1">
    <citation type="submission" date="2012-09" db="EMBL/GenBank/DDBJ databases">
        <authorList>
            <person name="Martin A.A."/>
        </authorList>
    </citation>
    <scope>NUCLEOTIDE SEQUENCE</scope>
</reference>
<dbReference type="InterPro" id="IPR008574">
    <property type="entry name" value="Nematodes_ZYG-11_interact"/>
</dbReference>
<dbReference type="Pfam" id="PF05884">
    <property type="entry name" value="ZYG-11_interact"/>
    <property type="match status" value="1"/>
</dbReference>
<dbReference type="WBParaSite" id="ACAC_0000648301-mRNA-1">
    <property type="protein sequence ID" value="ACAC_0000648301-mRNA-1"/>
    <property type="gene ID" value="ACAC_0000648301"/>
</dbReference>